<dbReference type="Pfam" id="PF01712">
    <property type="entry name" value="dNK"/>
    <property type="match status" value="1"/>
</dbReference>
<gene>
    <name evidence="2" type="ORF">V3M73_06935</name>
</gene>
<keyword evidence="2" id="KW-0808">Transferase</keyword>
<organism evidence="2 3">
    <name type="scientific">Trueperella pyogenes</name>
    <dbReference type="NCBI Taxonomy" id="1661"/>
    <lineage>
        <taxon>Bacteria</taxon>
        <taxon>Bacillati</taxon>
        <taxon>Actinomycetota</taxon>
        <taxon>Actinomycetes</taxon>
        <taxon>Actinomycetales</taxon>
        <taxon>Actinomycetaceae</taxon>
        <taxon>Trueperella</taxon>
    </lineage>
</organism>
<keyword evidence="3" id="KW-1185">Reference proteome</keyword>
<dbReference type="PIRSF" id="PIRSF000705">
    <property type="entry name" value="DNK"/>
    <property type="match status" value="1"/>
</dbReference>
<dbReference type="PANTHER" id="PTHR10513:SF35">
    <property type="entry name" value="DEOXYADENOSINE KINASE"/>
    <property type="match status" value="1"/>
</dbReference>
<comment type="caution">
    <text evidence="2">The sequence shown here is derived from an EMBL/GenBank/DDBJ whole genome shotgun (WGS) entry which is preliminary data.</text>
</comment>
<dbReference type="InterPro" id="IPR027417">
    <property type="entry name" value="P-loop_NTPase"/>
</dbReference>
<sequence>MLIAIGGMIGVGKTLAANLIADHLDAPLHLESVEGNVILEKFYTATPEEEQAKRYPFLLQLAFLNSRFSDIKRALESRHAVLDRSIYEDWYFARVNTDLGRISELEFSLYENLLANMMEELEFFPKKAPDLFVFLHADFDTIINRISRRGRDFEQDVSQLAYFRRLWEGYRDWVENRYHESPILVFDTDRYDLSDPESQRLLLKLVDQKLAESALADAECPVPTVAAAR</sequence>
<proteinExistence type="predicted"/>
<name>A0ABV3NC11_9ACTO</name>
<dbReference type="EMBL" id="JBAGNM010000006">
    <property type="protein sequence ID" value="MEW6954758.1"/>
    <property type="molecule type" value="Genomic_DNA"/>
</dbReference>
<dbReference type="InterPro" id="IPR050566">
    <property type="entry name" value="Deoxyribonucleoside_kinase"/>
</dbReference>
<reference evidence="2 3" key="1">
    <citation type="submission" date="2024-01" db="EMBL/GenBank/DDBJ databases">
        <title>Genomic analysis and antimicrobial resistance profiles of Trueperella pyogenes isolated from domestic and wild animals.</title>
        <authorList>
            <person name="Magossi G."/>
            <person name="Gzyl K.E."/>
            <person name="Holman D.B."/>
            <person name="Amat S."/>
        </authorList>
    </citation>
    <scope>NUCLEOTIDE SEQUENCE [LARGE SCALE GENOMIC DNA]</scope>
    <source>
        <strain evidence="2 3">1494</strain>
    </source>
</reference>
<evidence type="ECO:0000313" key="3">
    <source>
        <dbReference type="Proteomes" id="UP001555100"/>
    </source>
</evidence>
<dbReference type="SUPFAM" id="SSF52540">
    <property type="entry name" value="P-loop containing nucleoside triphosphate hydrolases"/>
    <property type="match status" value="1"/>
</dbReference>
<protein>
    <submittedName>
        <fullName evidence="2">Deoxynucleoside kinase</fullName>
    </submittedName>
</protein>
<dbReference type="RefSeq" id="WP_367246099.1">
    <property type="nucleotide sequence ID" value="NZ_JBAGNM010000006.1"/>
</dbReference>
<accession>A0ABV3NC11</accession>
<dbReference type="CDD" id="cd01673">
    <property type="entry name" value="dNK"/>
    <property type="match status" value="1"/>
</dbReference>
<keyword evidence="2" id="KW-0418">Kinase</keyword>
<dbReference type="GO" id="GO:0016301">
    <property type="term" value="F:kinase activity"/>
    <property type="evidence" value="ECO:0007669"/>
    <property type="project" value="UniProtKB-KW"/>
</dbReference>
<evidence type="ECO:0000259" key="1">
    <source>
        <dbReference type="Pfam" id="PF01712"/>
    </source>
</evidence>
<feature type="domain" description="Deoxynucleoside kinase" evidence="1">
    <location>
        <begin position="3"/>
        <end position="200"/>
    </location>
</feature>
<dbReference type="PANTHER" id="PTHR10513">
    <property type="entry name" value="DEOXYNUCLEOSIDE KINASE"/>
    <property type="match status" value="1"/>
</dbReference>
<dbReference type="Proteomes" id="UP001555100">
    <property type="component" value="Unassembled WGS sequence"/>
</dbReference>
<dbReference type="Gene3D" id="3.40.50.300">
    <property type="entry name" value="P-loop containing nucleotide triphosphate hydrolases"/>
    <property type="match status" value="1"/>
</dbReference>
<dbReference type="InterPro" id="IPR002624">
    <property type="entry name" value="DCK/DGK"/>
</dbReference>
<evidence type="ECO:0000313" key="2">
    <source>
        <dbReference type="EMBL" id="MEW6954758.1"/>
    </source>
</evidence>
<dbReference type="InterPro" id="IPR031314">
    <property type="entry name" value="DNK_dom"/>
</dbReference>